<evidence type="ECO:0000313" key="3">
    <source>
        <dbReference type="EMBL" id="PWA38187.1"/>
    </source>
</evidence>
<evidence type="ECO:0000256" key="1">
    <source>
        <dbReference type="SAM" id="SignalP"/>
    </source>
</evidence>
<dbReference type="OrthoDB" id="1063609at2759"/>
<name>A0A2U1KN40_ARTAN</name>
<dbReference type="Pfam" id="PF00304">
    <property type="entry name" value="Gamma-thionin"/>
    <property type="match status" value="1"/>
</dbReference>
<gene>
    <name evidence="3" type="ORF">CTI12_AA583650</name>
</gene>
<proteinExistence type="predicted"/>
<dbReference type="InterPro" id="IPR003614">
    <property type="entry name" value="Knottins"/>
</dbReference>
<dbReference type="Proteomes" id="UP000245207">
    <property type="component" value="Unassembled WGS sequence"/>
</dbReference>
<dbReference type="InterPro" id="IPR036574">
    <property type="entry name" value="Scorpion_toxin-like_sf"/>
</dbReference>
<dbReference type="SUPFAM" id="SSF57095">
    <property type="entry name" value="Scorpion toxin-like"/>
    <property type="match status" value="1"/>
</dbReference>
<evidence type="ECO:0000259" key="2">
    <source>
        <dbReference type="SMART" id="SM00505"/>
    </source>
</evidence>
<dbReference type="Gene3D" id="3.30.30.10">
    <property type="entry name" value="Knottin, scorpion toxin-like"/>
    <property type="match status" value="1"/>
</dbReference>
<accession>A0A2U1KN40</accession>
<dbReference type="GO" id="GO:0006952">
    <property type="term" value="P:defense response"/>
    <property type="evidence" value="ECO:0007669"/>
    <property type="project" value="InterPro"/>
</dbReference>
<dbReference type="SMART" id="SM00505">
    <property type="entry name" value="Knot1"/>
    <property type="match status" value="1"/>
</dbReference>
<protein>
    <submittedName>
        <fullName evidence="3">Gamma thionin</fullName>
    </submittedName>
</protein>
<dbReference type="AlphaFoldDB" id="A0A2U1KN40"/>
<evidence type="ECO:0000313" key="4">
    <source>
        <dbReference type="Proteomes" id="UP000245207"/>
    </source>
</evidence>
<keyword evidence="1" id="KW-0732">Signal</keyword>
<feature type="signal peptide" evidence="1">
    <location>
        <begin position="1"/>
        <end position="16"/>
    </location>
</feature>
<organism evidence="3 4">
    <name type="scientific">Artemisia annua</name>
    <name type="common">Sweet wormwood</name>
    <dbReference type="NCBI Taxonomy" id="35608"/>
    <lineage>
        <taxon>Eukaryota</taxon>
        <taxon>Viridiplantae</taxon>
        <taxon>Streptophyta</taxon>
        <taxon>Embryophyta</taxon>
        <taxon>Tracheophyta</taxon>
        <taxon>Spermatophyta</taxon>
        <taxon>Magnoliopsida</taxon>
        <taxon>eudicotyledons</taxon>
        <taxon>Gunneridae</taxon>
        <taxon>Pentapetalae</taxon>
        <taxon>asterids</taxon>
        <taxon>campanulids</taxon>
        <taxon>Asterales</taxon>
        <taxon>Asteraceae</taxon>
        <taxon>Asteroideae</taxon>
        <taxon>Anthemideae</taxon>
        <taxon>Artemisiinae</taxon>
        <taxon>Artemisia</taxon>
    </lineage>
</organism>
<dbReference type="EMBL" id="PKPP01015896">
    <property type="protein sequence ID" value="PWA38187.1"/>
    <property type="molecule type" value="Genomic_DNA"/>
</dbReference>
<dbReference type="CDD" id="cd00107">
    <property type="entry name" value="Knot1"/>
    <property type="match status" value="1"/>
</dbReference>
<sequence>MGKALFVCMLMLVVFASVSVETGVKVTEAKLCQTTGHAASCLNDSTCNSKCEKQGFTNGKCDGIRRRCTCYKPC</sequence>
<comment type="caution">
    <text evidence="3">The sequence shown here is derived from an EMBL/GenBank/DDBJ whole genome shotgun (WGS) entry which is preliminary data.</text>
</comment>
<reference evidence="3 4" key="1">
    <citation type="journal article" date="2018" name="Mol. Plant">
        <title>The genome of Artemisia annua provides insight into the evolution of Asteraceae family and artemisinin biosynthesis.</title>
        <authorList>
            <person name="Shen Q."/>
            <person name="Zhang L."/>
            <person name="Liao Z."/>
            <person name="Wang S."/>
            <person name="Yan T."/>
            <person name="Shi P."/>
            <person name="Liu M."/>
            <person name="Fu X."/>
            <person name="Pan Q."/>
            <person name="Wang Y."/>
            <person name="Lv Z."/>
            <person name="Lu X."/>
            <person name="Zhang F."/>
            <person name="Jiang W."/>
            <person name="Ma Y."/>
            <person name="Chen M."/>
            <person name="Hao X."/>
            <person name="Li L."/>
            <person name="Tang Y."/>
            <person name="Lv G."/>
            <person name="Zhou Y."/>
            <person name="Sun X."/>
            <person name="Brodelius P.E."/>
            <person name="Rose J.K.C."/>
            <person name="Tang K."/>
        </authorList>
    </citation>
    <scope>NUCLEOTIDE SEQUENCE [LARGE SCALE GENOMIC DNA]</scope>
    <source>
        <strain evidence="4">cv. Huhao1</strain>
        <tissue evidence="3">Leaf</tissue>
    </source>
</reference>
<feature type="chain" id="PRO_5015749372" evidence="1">
    <location>
        <begin position="17"/>
        <end position="74"/>
    </location>
</feature>
<feature type="domain" description="Knottins-like" evidence="2">
    <location>
        <begin position="29"/>
        <end position="74"/>
    </location>
</feature>
<keyword evidence="4" id="KW-1185">Reference proteome</keyword>